<gene>
    <name evidence="13" type="ORF">DCP75_06270</name>
</gene>
<keyword evidence="5 9" id="KW-0798">TonB box</keyword>
<dbReference type="PANTHER" id="PTHR30069">
    <property type="entry name" value="TONB-DEPENDENT OUTER MEMBRANE RECEPTOR"/>
    <property type="match status" value="1"/>
</dbReference>
<dbReference type="Gene3D" id="2.40.170.20">
    <property type="entry name" value="TonB-dependent receptor, beta-barrel domain"/>
    <property type="match status" value="1"/>
</dbReference>
<keyword evidence="4 8" id="KW-0812">Transmembrane</keyword>
<comment type="similarity">
    <text evidence="8 9">Belongs to the TonB-dependent receptor family.</text>
</comment>
<dbReference type="AlphaFoldDB" id="A0A3C1KLR8"/>
<dbReference type="PANTHER" id="PTHR30069:SF40">
    <property type="entry name" value="TONB-DEPENDENT RECEPTOR NMB0964-RELATED"/>
    <property type="match status" value="1"/>
</dbReference>
<evidence type="ECO:0000256" key="9">
    <source>
        <dbReference type="RuleBase" id="RU003357"/>
    </source>
</evidence>
<feature type="chain" id="PRO_5017794420" description="TonB-dependent receptor" evidence="10">
    <location>
        <begin position="33"/>
        <end position="652"/>
    </location>
</feature>
<dbReference type="Pfam" id="PF07715">
    <property type="entry name" value="Plug"/>
    <property type="match status" value="1"/>
</dbReference>
<reference evidence="13 14" key="1">
    <citation type="journal article" date="2018" name="Nat. Biotechnol.">
        <title>A standardized bacterial taxonomy based on genome phylogeny substantially revises the tree of life.</title>
        <authorList>
            <person name="Parks D.H."/>
            <person name="Chuvochina M."/>
            <person name="Waite D.W."/>
            <person name="Rinke C."/>
            <person name="Skarshewski A."/>
            <person name="Chaumeil P.A."/>
            <person name="Hugenholtz P."/>
        </authorList>
    </citation>
    <scope>NUCLEOTIDE SEQUENCE [LARGE SCALE GENOMIC DNA]</scope>
    <source>
        <strain evidence="13">UBA9158</strain>
    </source>
</reference>
<feature type="domain" description="TonB-dependent receptor-like beta-barrel" evidence="11">
    <location>
        <begin position="232"/>
        <end position="651"/>
    </location>
</feature>
<dbReference type="InterPro" id="IPR012910">
    <property type="entry name" value="Plug_dom"/>
</dbReference>
<proteinExistence type="inferred from homology"/>
<dbReference type="GO" id="GO:0009279">
    <property type="term" value="C:cell outer membrane"/>
    <property type="evidence" value="ECO:0007669"/>
    <property type="project" value="UniProtKB-SubCell"/>
</dbReference>
<dbReference type="SUPFAM" id="SSF56935">
    <property type="entry name" value="Porins"/>
    <property type="match status" value="1"/>
</dbReference>
<dbReference type="PROSITE" id="PS52016">
    <property type="entry name" value="TONB_DEPENDENT_REC_3"/>
    <property type="match status" value="1"/>
</dbReference>
<dbReference type="CDD" id="cd01347">
    <property type="entry name" value="ligand_gated_channel"/>
    <property type="match status" value="1"/>
</dbReference>
<evidence type="ECO:0000313" key="13">
    <source>
        <dbReference type="EMBL" id="HAN27314.1"/>
    </source>
</evidence>
<evidence type="ECO:0000256" key="6">
    <source>
        <dbReference type="ARBA" id="ARBA00023136"/>
    </source>
</evidence>
<evidence type="ECO:0000259" key="11">
    <source>
        <dbReference type="Pfam" id="PF00593"/>
    </source>
</evidence>
<keyword evidence="3 8" id="KW-1134">Transmembrane beta strand</keyword>
<evidence type="ECO:0000256" key="4">
    <source>
        <dbReference type="ARBA" id="ARBA00022692"/>
    </source>
</evidence>
<keyword evidence="2 8" id="KW-0813">Transport</keyword>
<sequence length="652" mass="71642">MTYRMPPFRLKPDYVALSLVHGLLFCTAPGLAATSAELPLEEVVVTASRVEERLLDSSASLSVMTREDLARMTGSSVADYLRDVPGLQVSDSGQAGLKRIRIRGEDSRRSAILVDSQELADHSEVGTPLTIHPDMLGRIEILRGSGSVLYGSKALSGVTNLMTLKGGTAPLQATVKGGYDGTTGGDTLFASVHGMQDGWSYRLAAADSDHDLRRTPEGRAENTSFENQGYYGFLEKAAGNHALGLTWDRYESRSDIFVEEVARSTFPLVDLALSTPQRDRERYALDYTWEPASAVLDRLLVSAFTQDSLRHFVSNTETVWYRRDIDTRSTLRSDGLLLQADWLPWGRHRVVTGLQYSNDEVRQGRQVDTLSWTPIASTGTERINDKASIRTLAAFVQDHWALSDQLTAIIGARYYQVDGELDRSNRPGLRAAPLDSDSHLIASAGLNWSTGPGSALRANISEGYLYPSLMQLATGAYAGSNFVNPNSELTPETSINYELGWRFMQGPWTVDAALFFSDSSDYIDHIFCTSADNCLGPTDKVYRNIGSSSAHGLELYLAWETADQALQPYVNFTWMQRNNDFGSFDTWDTGIPALAGRAGVMLEPQLTGLWQTLWADLYLRGESGSLLLEPGARGLIETKRSGWATLNAALGV</sequence>
<evidence type="ECO:0000259" key="12">
    <source>
        <dbReference type="Pfam" id="PF07715"/>
    </source>
</evidence>
<protein>
    <recommendedName>
        <fullName evidence="15">TonB-dependent receptor</fullName>
    </recommendedName>
</protein>
<organism evidence="13 14">
    <name type="scientific">Haliea salexigens</name>
    <dbReference type="NCBI Taxonomy" id="287487"/>
    <lineage>
        <taxon>Bacteria</taxon>
        <taxon>Pseudomonadati</taxon>
        <taxon>Pseudomonadota</taxon>
        <taxon>Gammaproteobacteria</taxon>
        <taxon>Cellvibrionales</taxon>
        <taxon>Halieaceae</taxon>
        <taxon>Haliea</taxon>
    </lineage>
</organism>
<dbReference type="Proteomes" id="UP000259273">
    <property type="component" value="Unassembled WGS sequence"/>
</dbReference>
<evidence type="ECO:0000256" key="2">
    <source>
        <dbReference type="ARBA" id="ARBA00022448"/>
    </source>
</evidence>
<accession>A0A3C1KLR8</accession>
<evidence type="ECO:0000256" key="5">
    <source>
        <dbReference type="ARBA" id="ARBA00023077"/>
    </source>
</evidence>
<keyword evidence="6 8" id="KW-0472">Membrane</keyword>
<dbReference type="InterPro" id="IPR036942">
    <property type="entry name" value="Beta-barrel_TonB_sf"/>
</dbReference>
<feature type="domain" description="TonB-dependent receptor plug" evidence="12">
    <location>
        <begin position="55"/>
        <end position="158"/>
    </location>
</feature>
<evidence type="ECO:0008006" key="15">
    <source>
        <dbReference type="Google" id="ProtNLM"/>
    </source>
</evidence>
<evidence type="ECO:0000313" key="14">
    <source>
        <dbReference type="Proteomes" id="UP000259273"/>
    </source>
</evidence>
<evidence type="ECO:0000256" key="3">
    <source>
        <dbReference type="ARBA" id="ARBA00022452"/>
    </source>
</evidence>
<keyword evidence="7 8" id="KW-0998">Cell outer membrane</keyword>
<comment type="caution">
    <text evidence="13">The sequence shown here is derived from an EMBL/GenBank/DDBJ whole genome shotgun (WGS) entry which is preliminary data.</text>
</comment>
<evidence type="ECO:0000256" key="1">
    <source>
        <dbReference type="ARBA" id="ARBA00004571"/>
    </source>
</evidence>
<dbReference type="Gene3D" id="2.170.130.10">
    <property type="entry name" value="TonB-dependent receptor, plug domain"/>
    <property type="match status" value="1"/>
</dbReference>
<dbReference type="EMBL" id="DMND01000086">
    <property type="protein sequence ID" value="HAN27314.1"/>
    <property type="molecule type" value="Genomic_DNA"/>
</dbReference>
<evidence type="ECO:0000256" key="10">
    <source>
        <dbReference type="SAM" id="SignalP"/>
    </source>
</evidence>
<name>A0A3C1KLR8_9GAMM</name>
<feature type="signal peptide" evidence="10">
    <location>
        <begin position="1"/>
        <end position="32"/>
    </location>
</feature>
<dbReference type="GO" id="GO:0015344">
    <property type="term" value="F:siderophore uptake transmembrane transporter activity"/>
    <property type="evidence" value="ECO:0007669"/>
    <property type="project" value="TreeGrafter"/>
</dbReference>
<evidence type="ECO:0000256" key="8">
    <source>
        <dbReference type="PROSITE-ProRule" id="PRU01360"/>
    </source>
</evidence>
<feature type="non-terminal residue" evidence="13">
    <location>
        <position position="652"/>
    </location>
</feature>
<dbReference type="InterPro" id="IPR039426">
    <property type="entry name" value="TonB-dep_rcpt-like"/>
</dbReference>
<dbReference type="Pfam" id="PF00593">
    <property type="entry name" value="TonB_dep_Rec_b-barrel"/>
    <property type="match status" value="1"/>
</dbReference>
<dbReference type="InterPro" id="IPR037066">
    <property type="entry name" value="Plug_dom_sf"/>
</dbReference>
<dbReference type="GO" id="GO:0044718">
    <property type="term" value="P:siderophore transmembrane transport"/>
    <property type="evidence" value="ECO:0007669"/>
    <property type="project" value="TreeGrafter"/>
</dbReference>
<comment type="subcellular location">
    <subcellularLocation>
        <location evidence="1 8">Cell outer membrane</location>
        <topology evidence="1 8">Multi-pass membrane protein</topology>
    </subcellularLocation>
</comment>
<dbReference type="STRING" id="1121937.GCA_000423125_02386"/>
<evidence type="ECO:0000256" key="7">
    <source>
        <dbReference type="ARBA" id="ARBA00023237"/>
    </source>
</evidence>
<dbReference type="InterPro" id="IPR000531">
    <property type="entry name" value="Beta-barrel_TonB"/>
</dbReference>
<keyword evidence="10" id="KW-0732">Signal</keyword>